<keyword evidence="5" id="KW-1185">Reference proteome</keyword>
<evidence type="ECO:0000313" key="5">
    <source>
        <dbReference type="Proteomes" id="UP000247903"/>
    </source>
</evidence>
<gene>
    <name evidence="4" type="ORF">DMB65_18810</name>
</gene>
<dbReference type="PANTHER" id="PTHR31151">
    <property type="entry name" value="PROLINE-TRNA LIGASE (DUF1680)"/>
    <property type="match status" value="1"/>
</dbReference>
<sequence length="644" mass="73582">MKFTITAVMLLGVVIASTAQSHYPGQHKGKFTLDDSKSIKVAAFDLKDITLLDSRFKDNMLRESNWILSLKVNSLLHSFRTSAGVYSGVEGGYDTTEKLGGWESLDCELRGHSMGHILSGLSLLYASTKDKVYKEKADSLVVGLAEVQKTLKQNGYLGAYPQNLIDRNIAGQRVWAPWYTLHKLYAGLMDQYLYADNKLALEVVIGMSNWAYDKLIKVTPEQRTIMLKNEFGGMNDSFYTLYAITGNEKYKWLGAFFYHNESLDPLKKNEDNLNKKHANTYIPKLIGLVRDYELEGGTDNKSIPEFFWNTVVDHHSFVTGSNSDKEKFFKADEQEQHLTGYTGESCNVYNMLKLSKHLYGLEGNVKYMDFYEKALYNHILGQQDPQSGMVAYFLPMLPGAHKVYSTPTHSFWCCVGTGFENQAKYGETIYYHNDKDIYVNLFIPSELKWKEKGLTLKQETKYPYEESTQLTVSVDSPLTMGLNIRYPSWATSGVVVKVNGKKIKVKAAKGSYINLDRIWRNEDKIEITFPMELHWSSEGNSNMKALMYGPVVMAAKLGTKGMEKPAPFSNPALHNDYYTYDFAVPGTINNELEVKGRQFDKWLKRVPKEPLTFKSIKVGDKEELTFVPLFDLHRERYNIYWNLK</sequence>
<evidence type="ECO:0000259" key="2">
    <source>
        <dbReference type="Pfam" id="PF07944"/>
    </source>
</evidence>
<dbReference type="EMBL" id="QJHK01000022">
    <property type="protein sequence ID" value="PXY39206.1"/>
    <property type="molecule type" value="Genomic_DNA"/>
</dbReference>
<dbReference type="Proteomes" id="UP000247903">
    <property type="component" value="Unassembled WGS sequence"/>
</dbReference>
<dbReference type="PANTHER" id="PTHR31151:SF0">
    <property type="entry name" value="PROLINE-TRNA LIGASE (DUF1680)"/>
    <property type="match status" value="1"/>
</dbReference>
<comment type="caution">
    <text evidence="4">The sequence shown here is derived from an EMBL/GenBank/DDBJ whole genome shotgun (WGS) entry which is preliminary data.</text>
</comment>
<feature type="chain" id="PRO_5016042025" evidence="1">
    <location>
        <begin position="22"/>
        <end position="644"/>
    </location>
</feature>
<dbReference type="Pfam" id="PF20736">
    <property type="entry name" value="Glyco_hydro127M"/>
    <property type="match status" value="1"/>
</dbReference>
<evidence type="ECO:0000313" key="4">
    <source>
        <dbReference type="EMBL" id="PXY39206.1"/>
    </source>
</evidence>
<evidence type="ECO:0000256" key="1">
    <source>
        <dbReference type="SAM" id="SignalP"/>
    </source>
</evidence>
<dbReference type="OrthoDB" id="9757939at2"/>
<dbReference type="Pfam" id="PF07944">
    <property type="entry name" value="Beta-AFase-like_GH127_cat"/>
    <property type="match status" value="1"/>
</dbReference>
<dbReference type="SUPFAM" id="SSF48208">
    <property type="entry name" value="Six-hairpin glycosidases"/>
    <property type="match status" value="1"/>
</dbReference>
<proteinExistence type="predicted"/>
<dbReference type="InterPro" id="IPR049046">
    <property type="entry name" value="Beta-AFase-like_GH127_middle"/>
</dbReference>
<feature type="domain" description="Non-reducing end beta-L-arabinofuranosidase-like GH127 middle" evidence="3">
    <location>
        <begin position="437"/>
        <end position="531"/>
    </location>
</feature>
<reference evidence="4 5" key="1">
    <citation type="submission" date="2018-05" db="EMBL/GenBank/DDBJ databases">
        <title>Flavobacterium sp. strain IMCC34759, incomplete genome.</title>
        <authorList>
            <person name="Joung Y."/>
            <person name="Cho J."/>
        </authorList>
    </citation>
    <scope>NUCLEOTIDE SEQUENCE [LARGE SCALE GENOMIC DNA]</scope>
    <source>
        <strain evidence="4 5">IMCC34759</strain>
    </source>
</reference>
<accession>A0A2V4BJP1</accession>
<feature type="signal peptide" evidence="1">
    <location>
        <begin position="1"/>
        <end position="21"/>
    </location>
</feature>
<dbReference type="GO" id="GO:0005975">
    <property type="term" value="P:carbohydrate metabolic process"/>
    <property type="evidence" value="ECO:0007669"/>
    <property type="project" value="InterPro"/>
</dbReference>
<keyword evidence="1" id="KW-0732">Signal</keyword>
<dbReference type="InterPro" id="IPR012878">
    <property type="entry name" value="Beta-AFase-like_GH127_cat"/>
</dbReference>
<organism evidence="4 5">
    <name type="scientific">Flavobacterium cheongpyeongense</name>
    <dbReference type="NCBI Taxonomy" id="2212651"/>
    <lineage>
        <taxon>Bacteria</taxon>
        <taxon>Pseudomonadati</taxon>
        <taxon>Bacteroidota</taxon>
        <taxon>Flavobacteriia</taxon>
        <taxon>Flavobacteriales</taxon>
        <taxon>Flavobacteriaceae</taxon>
        <taxon>Flavobacterium</taxon>
    </lineage>
</organism>
<dbReference type="RefSeq" id="WP_110308177.1">
    <property type="nucleotide sequence ID" value="NZ_QJHK01000022.1"/>
</dbReference>
<keyword evidence="4" id="KW-0378">Hydrolase</keyword>
<evidence type="ECO:0000259" key="3">
    <source>
        <dbReference type="Pfam" id="PF20736"/>
    </source>
</evidence>
<dbReference type="InterPro" id="IPR008928">
    <property type="entry name" value="6-hairpin_glycosidase_sf"/>
</dbReference>
<dbReference type="GO" id="GO:0016787">
    <property type="term" value="F:hydrolase activity"/>
    <property type="evidence" value="ECO:0007669"/>
    <property type="project" value="UniProtKB-KW"/>
</dbReference>
<feature type="domain" description="Non-reducing end beta-L-arabinofuranosidase-like GH127 catalytic" evidence="2">
    <location>
        <begin position="48"/>
        <end position="427"/>
    </location>
</feature>
<protein>
    <submittedName>
        <fullName evidence="4">Glycosyl hydrolase</fullName>
    </submittedName>
</protein>
<dbReference type="AlphaFoldDB" id="A0A2V4BJP1"/>
<name>A0A2V4BJP1_9FLAO</name>